<reference evidence="1 2" key="1">
    <citation type="journal article" date="2016" name="Int. J. Syst. Evol. Microbiol.">
        <title>Caldimicrobium thiodismutans sp. nov., a sulfur-disproportionating bacterium isolated from a hot spring, and emended description of the genus Caldimicrobium.</title>
        <authorList>
            <person name="Kojima H."/>
            <person name="Umezawa K."/>
            <person name="Fukui M."/>
        </authorList>
    </citation>
    <scope>NUCLEOTIDE SEQUENCE [LARGE SCALE GENOMIC DNA]</scope>
    <source>
        <strain evidence="1 2">TF1</strain>
    </source>
</reference>
<name>A0A0U5AFZ1_9BACT</name>
<dbReference type="Gene3D" id="3.10.450.720">
    <property type="match status" value="1"/>
</dbReference>
<dbReference type="KEGG" id="cthi:THC_0530"/>
<dbReference type="Proteomes" id="UP000068196">
    <property type="component" value="Chromosome"/>
</dbReference>
<gene>
    <name evidence="1" type="ORF">THC_0530</name>
</gene>
<dbReference type="RefSeq" id="WP_068512933.1">
    <property type="nucleotide sequence ID" value="NZ_AP014945.1"/>
</dbReference>
<evidence type="ECO:0000313" key="1">
    <source>
        <dbReference type="EMBL" id="BAU22924.1"/>
    </source>
</evidence>
<dbReference type="STRING" id="1653476.THC_0530"/>
<dbReference type="EMBL" id="AP014945">
    <property type="protein sequence ID" value="BAU22924.1"/>
    <property type="molecule type" value="Genomic_DNA"/>
</dbReference>
<protein>
    <recommendedName>
        <fullName evidence="3">rRNA small subunit methyltransferase F RNA-binding PUA-like domain-containing protein</fullName>
    </recommendedName>
</protein>
<dbReference type="PATRIC" id="fig|1653476.3.peg.547"/>
<evidence type="ECO:0008006" key="3">
    <source>
        <dbReference type="Google" id="ProtNLM"/>
    </source>
</evidence>
<accession>A0A0U5AFZ1</accession>
<sequence length="156" mass="18304">MTKKAFPDEISLEEKKEIISFLKERFGFNEEIFADFVILKGSSTFWLFPKTTHLLSLKKLTPEVVGLLFLRKVSDYLKPTSTFLQRFGKYATKNIIQLNQEQLKLLQERQKIDIELDLAPGYVIIRDEDWILGCALYLPGKLFSYFEKKVIKNLFD</sequence>
<dbReference type="AlphaFoldDB" id="A0A0U5AFZ1"/>
<organism evidence="1 2">
    <name type="scientific">Caldimicrobium thiodismutans</name>
    <dbReference type="NCBI Taxonomy" id="1653476"/>
    <lineage>
        <taxon>Bacteria</taxon>
        <taxon>Pseudomonadati</taxon>
        <taxon>Thermodesulfobacteriota</taxon>
        <taxon>Thermodesulfobacteria</taxon>
        <taxon>Thermodesulfobacteriales</taxon>
        <taxon>Thermodesulfobacteriaceae</taxon>
        <taxon>Caldimicrobium</taxon>
    </lineage>
</organism>
<reference evidence="2" key="2">
    <citation type="journal article" date="2016" name="Int. J. Syst. Evol. Microbiol.">
        <title>Caldimicrobium thiodismutans sp. nov., a sulfur-disproportionating bacterium isolated from a hot spring.</title>
        <authorList>
            <person name="Kojima H."/>
            <person name="Umezawa K."/>
            <person name="Fukui M."/>
        </authorList>
    </citation>
    <scope>NUCLEOTIDE SEQUENCE [LARGE SCALE GENOMIC DNA]</scope>
    <source>
        <strain evidence="2">TF1</strain>
    </source>
</reference>
<keyword evidence="2" id="KW-1185">Reference proteome</keyword>
<proteinExistence type="predicted"/>
<evidence type="ECO:0000313" key="2">
    <source>
        <dbReference type="Proteomes" id="UP000068196"/>
    </source>
</evidence>
<dbReference type="OrthoDB" id="9788830at2"/>